<dbReference type="GO" id="GO:0004674">
    <property type="term" value="F:protein serine/threonine kinase activity"/>
    <property type="evidence" value="ECO:0007669"/>
    <property type="project" value="UniProtKB-EC"/>
</dbReference>
<dbReference type="RefSeq" id="WP_077027736.1">
    <property type="nucleotide sequence ID" value="NZ_CP017641.1"/>
</dbReference>
<dbReference type="AlphaFoldDB" id="A0A1P8WRS8"/>
<dbReference type="PROSITE" id="PS50011">
    <property type="entry name" value="PROTEIN_KINASE_DOM"/>
    <property type="match status" value="1"/>
</dbReference>
<evidence type="ECO:0000313" key="4">
    <source>
        <dbReference type="Proteomes" id="UP000187735"/>
    </source>
</evidence>
<dbReference type="EC" id="2.7.11.1" evidence="3"/>
<dbReference type="Gene3D" id="3.30.200.20">
    <property type="entry name" value="Phosphorylase Kinase, domain 1"/>
    <property type="match status" value="1"/>
</dbReference>
<dbReference type="InterPro" id="IPR000719">
    <property type="entry name" value="Prot_kinase_dom"/>
</dbReference>
<keyword evidence="4" id="KW-1185">Reference proteome</keyword>
<dbReference type="Proteomes" id="UP000187735">
    <property type="component" value="Chromosome"/>
</dbReference>
<dbReference type="KEGG" id="fmr:Fuma_06434"/>
<reference evidence="3 4" key="1">
    <citation type="journal article" date="2016" name="Front. Microbiol.">
        <title>Fuerstia marisgermanicae gen. nov., sp. nov., an Unusual Member of the Phylum Planctomycetes from the German Wadden Sea.</title>
        <authorList>
            <person name="Kohn T."/>
            <person name="Heuer A."/>
            <person name="Jogler M."/>
            <person name="Vollmers J."/>
            <person name="Boedeker C."/>
            <person name="Bunk B."/>
            <person name="Rast P."/>
            <person name="Borchert D."/>
            <person name="Glockner I."/>
            <person name="Freese H.M."/>
            <person name="Klenk H.P."/>
            <person name="Overmann J."/>
            <person name="Kaster A.K."/>
            <person name="Rohde M."/>
            <person name="Wiegand S."/>
            <person name="Jogler C."/>
        </authorList>
    </citation>
    <scope>NUCLEOTIDE SEQUENCE [LARGE SCALE GENOMIC DNA]</scope>
    <source>
        <strain evidence="3 4">NH11</strain>
    </source>
</reference>
<feature type="domain" description="Protein kinase" evidence="2">
    <location>
        <begin position="7"/>
        <end position="270"/>
    </location>
</feature>
<gene>
    <name evidence="3" type="primary">prkC_35</name>
    <name evidence="3" type="ORF">Fuma_06434</name>
</gene>
<evidence type="ECO:0000256" key="1">
    <source>
        <dbReference type="SAM" id="Phobius"/>
    </source>
</evidence>
<dbReference type="InterPro" id="IPR001245">
    <property type="entry name" value="Ser-Thr/Tyr_kinase_cat_dom"/>
</dbReference>
<dbReference type="Gene3D" id="1.10.510.10">
    <property type="entry name" value="Transferase(Phosphotransferase) domain 1"/>
    <property type="match status" value="1"/>
</dbReference>
<keyword evidence="1" id="KW-1133">Transmembrane helix</keyword>
<dbReference type="STRING" id="1891926.Fuma_06434"/>
<name>A0A1P8WRS8_9PLAN</name>
<dbReference type="Pfam" id="PF07714">
    <property type="entry name" value="PK_Tyr_Ser-Thr"/>
    <property type="match status" value="1"/>
</dbReference>
<dbReference type="InterPro" id="IPR011009">
    <property type="entry name" value="Kinase-like_dom_sf"/>
</dbReference>
<proteinExistence type="predicted"/>
<sequence>MAASHTIDGYELLAEDDHTDAFVAYRAQRKGNETHVRLILFDEDVSDSPQFRAAFRKDQPSLKTMHHPHLLSPISWGEEGGLLYYVAEYPPGCSLADRLAVNATITWDEFIDLGWQIASALQHAHNVGITHGHLTTSLVSVSDEIRSKVMGFGLHRWIAAANSEDPVEPSFAERAIHDLTDFGHILEAVFHSLSPETMQNVEPDQVTAMTALIKDLQHPAADLLARDIQGRLGDMLLQVSGEKIEMVDHREGQHLNHRSLVDELFDEPTTNETSHAAPTEPQPATSSTRTIAIVIAIALAAILALVAFLNR</sequence>
<evidence type="ECO:0000313" key="3">
    <source>
        <dbReference type="EMBL" id="APZ96760.1"/>
    </source>
</evidence>
<keyword evidence="3" id="KW-0418">Kinase</keyword>
<protein>
    <submittedName>
        <fullName evidence="3">Serine/threonine-protein kinase PrkC</fullName>
        <ecNumber evidence="3">2.7.11.1</ecNumber>
    </submittedName>
</protein>
<organism evidence="3 4">
    <name type="scientific">Fuerstiella marisgermanici</name>
    <dbReference type="NCBI Taxonomy" id="1891926"/>
    <lineage>
        <taxon>Bacteria</taxon>
        <taxon>Pseudomonadati</taxon>
        <taxon>Planctomycetota</taxon>
        <taxon>Planctomycetia</taxon>
        <taxon>Planctomycetales</taxon>
        <taxon>Planctomycetaceae</taxon>
        <taxon>Fuerstiella</taxon>
    </lineage>
</organism>
<dbReference type="SUPFAM" id="SSF56112">
    <property type="entry name" value="Protein kinase-like (PK-like)"/>
    <property type="match status" value="1"/>
</dbReference>
<dbReference type="EMBL" id="CP017641">
    <property type="protein sequence ID" value="APZ96760.1"/>
    <property type="molecule type" value="Genomic_DNA"/>
</dbReference>
<accession>A0A1P8WRS8</accession>
<keyword evidence="1" id="KW-0812">Transmembrane</keyword>
<keyword evidence="1" id="KW-0472">Membrane</keyword>
<feature type="transmembrane region" description="Helical" evidence="1">
    <location>
        <begin position="291"/>
        <end position="309"/>
    </location>
</feature>
<evidence type="ECO:0000259" key="2">
    <source>
        <dbReference type="PROSITE" id="PS50011"/>
    </source>
</evidence>
<keyword evidence="3" id="KW-0808">Transferase</keyword>
<dbReference type="OrthoDB" id="6111975at2"/>
<dbReference type="GO" id="GO:0005524">
    <property type="term" value="F:ATP binding"/>
    <property type="evidence" value="ECO:0007669"/>
    <property type="project" value="InterPro"/>
</dbReference>